<reference evidence="1 2" key="1">
    <citation type="submission" date="2017-12" db="EMBL/GenBank/DDBJ databases">
        <title>Comparative genomics of Botrytis spp.</title>
        <authorList>
            <person name="Valero-Jimenez C.A."/>
            <person name="Tapia P."/>
            <person name="Veloso J."/>
            <person name="Silva-Moreno E."/>
            <person name="Staats M."/>
            <person name="Valdes J.H."/>
            <person name="Van Kan J.A.L."/>
        </authorList>
    </citation>
    <scope>NUCLEOTIDE SEQUENCE [LARGE SCALE GENOMIC DNA]</scope>
    <source>
        <strain evidence="1 2">Bp0003</strain>
    </source>
</reference>
<keyword evidence="2" id="KW-1185">Reference proteome</keyword>
<dbReference type="AlphaFoldDB" id="A0A4Z1FKT0"/>
<protein>
    <submittedName>
        <fullName evidence="1">Uncharacterized protein</fullName>
    </submittedName>
</protein>
<dbReference type="EMBL" id="PQXI01000115">
    <property type="protein sequence ID" value="TGO23978.1"/>
    <property type="molecule type" value="Genomic_DNA"/>
</dbReference>
<organism evidence="1 2">
    <name type="scientific">Botrytis paeoniae</name>
    <dbReference type="NCBI Taxonomy" id="278948"/>
    <lineage>
        <taxon>Eukaryota</taxon>
        <taxon>Fungi</taxon>
        <taxon>Dikarya</taxon>
        <taxon>Ascomycota</taxon>
        <taxon>Pezizomycotina</taxon>
        <taxon>Leotiomycetes</taxon>
        <taxon>Helotiales</taxon>
        <taxon>Sclerotiniaceae</taxon>
        <taxon>Botrytis</taxon>
    </lineage>
</organism>
<proteinExistence type="predicted"/>
<evidence type="ECO:0000313" key="1">
    <source>
        <dbReference type="EMBL" id="TGO23978.1"/>
    </source>
</evidence>
<name>A0A4Z1FKT0_9HELO</name>
<dbReference type="Proteomes" id="UP000297910">
    <property type="component" value="Unassembled WGS sequence"/>
</dbReference>
<gene>
    <name evidence="1" type="ORF">BPAE_0115g00070</name>
</gene>
<comment type="caution">
    <text evidence="1">The sequence shown here is derived from an EMBL/GenBank/DDBJ whole genome shotgun (WGS) entry which is preliminary data.</text>
</comment>
<accession>A0A4Z1FKT0</accession>
<sequence length="103" mass="11974">MYSPEAIPFRPQDLVTTWYHYVTTHILFYLNGNYEDVRCSVPSKKINKENCHGPQPPPIQQMLFSGLICVDDGWMCWQATTQTITWQKHELNTARIKSSSALR</sequence>
<evidence type="ECO:0000313" key="2">
    <source>
        <dbReference type="Proteomes" id="UP000297910"/>
    </source>
</evidence>